<dbReference type="GO" id="GO:0016020">
    <property type="term" value="C:membrane"/>
    <property type="evidence" value="ECO:0007669"/>
    <property type="project" value="UniProtKB-SubCell"/>
</dbReference>
<comment type="subcellular location">
    <subcellularLocation>
        <location evidence="1">Membrane</location>
        <topology evidence="1">Multi-pass membrane protein</topology>
    </subcellularLocation>
</comment>
<proteinExistence type="predicted"/>
<keyword evidence="2 5" id="KW-0812">Transmembrane</keyword>
<dbReference type="AlphaFoldDB" id="A0A1I2E8F8"/>
<dbReference type="RefSeq" id="WP_091542183.1">
    <property type="nucleotide sequence ID" value="NZ_FONY01000009.1"/>
</dbReference>
<gene>
    <name evidence="6" type="ORF">SAMN04488541_100960</name>
</gene>
<evidence type="ECO:0000256" key="5">
    <source>
        <dbReference type="SAM" id="Phobius"/>
    </source>
</evidence>
<evidence type="ECO:0000313" key="7">
    <source>
        <dbReference type="Proteomes" id="UP000199513"/>
    </source>
</evidence>
<evidence type="ECO:0000256" key="1">
    <source>
        <dbReference type="ARBA" id="ARBA00004141"/>
    </source>
</evidence>
<feature type="transmembrane region" description="Helical" evidence="5">
    <location>
        <begin position="6"/>
        <end position="26"/>
    </location>
</feature>
<dbReference type="Proteomes" id="UP000199513">
    <property type="component" value="Unassembled WGS sequence"/>
</dbReference>
<dbReference type="STRING" id="1003.SAMN04488541_100960"/>
<keyword evidence="4 5" id="KW-0472">Membrane</keyword>
<sequence length="183" mass="20460">MDTGFSSVSFTLIDIVIFVLICFGAYKGYQKGFLTELLSIVFFIVFTILGFWLVKEGYVAVAKTSVGSFSKATHFISFLVIYGLIVIIISLIDRKMQDKGNFDVFEGLDNFVGLVLGAFKYAFALSILAEMLTAVGIFKPVEMNKTLFYPMLIRLFDFMFQIGNTISPFIGDLVSGVQRLLSR</sequence>
<evidence type="ECO:0000256" key="2">
    <source>
        <dbReference type="ARBA" id="ARBA00022692"/>
    </source>
</evidence>
<dbReference type="OrthoDB" id="9799585at2"/>
<keyword evidence="3 5" id="KW-1133">Transmembrane helix</keyword>
<dbReference type="EMBL" id="FONY01000009">
    <property type="protein sequence ID" value="SFE89274.1"/>
    <property type="molecule type" value="Genomic_DNA"/>
</dbReference>
<reference evidence="6 7" key="1">
    <citation type="submission" date="2016-10" db="EMBL/GenBank/DDBJ databases">
        <authorList>
            <person name="de Groot N.N."/>
        </authorList>
    </citation>
    <scope>NUCLEOTIDE SEQUENCE [LARGE SCALE GENOMIC DNA]</scope>
    <source>
        <strain>GEY</strain>
        <strain evidence="7">DSM 9560</strain>
    </source>
</reference>
<feature type="transmembrane region" description="Helical" evidence="5">
    <location>
        <begin position="113"/>
        <end position="138"/>
    </location>
</feature>
<dbReference type="GO" id="GO:0009403">
    <property type="term" value="P:toxin biosynthetic process"/>
    <property type="evidence" value="ECO:0007669"/>
    <property type="project" value="InterPro"/>
</dbReference>
<evidence type="ECO:0000256" key="3">
    <source>
        <dbReference type="ARBA" id="ARBA00022989"/>
    </source>
</evidence>
<evidence type="ECO:0000313" key="6">
    <source>
        <dbReference type="EMBL" id="SFE89274.1"/>
    </source>
</evidence>
<feature type="transmembrane region" description="Helical" evidence="5">
    <location>
        <begin position="158"/>
        <end position="177"/>
    </location>
</feature>
<keyword evidence="7" id="KW-1185">Reference proteome</keyword>
<feature type="transmembrane region" description="Helical" evidence="5">
    <location>
        <begin position="33"/>
        <end position="54"/>
    </location>
</feature>
<accession>A0A1I2E8F8</accession>
<feature type="transmembrane region" description="Helical" evidence="5">
    <location>
        <begin position="74"/>
        <end position="92"/>
    </location>
</feature>
<name>A0A1I2E8F8_9BACT</name>
<evidence type="ECO:0000256" key="4">
    <source>
        <dbReference type="ARBA" id="ARBA00023136"/>
    </source>
</evidence>
<dbReference type="Pfam" id="PF02674">
    <property type="entry name" value="Colicin_V"/>
    <property type="match status" value="1"/>
</dbReference>
<dbReference type="InterPro" id="IPR003825">
    <property type="entry name" value="Colicin-V_CvpA"/>
</dbReference>
<organism evidence="6 7">
    <name type="scientific">Thermoflexibacter ruber</name>
    <dbReference type="NCBI Taxonomy" id="1003"/>
    <lineage>
        <taxon>Bacteria</taxon>
        <taxon>Pseudomonadati</taxon>
        <taxon>Bacteroidota</taxon>
        <taxon>Cytophagia</taxon>
        <taxon>Cytophagales</taxon>
        <taxon>Thermoflexibacteraceae</taxon>
        <taxon>Thermoflexibacter</taxon>
    </lineage>
</organism>
<protein>
    <submittedName>
        <fullName evidence="6">Colicin V production protein</fullName>
    </submittedName>
</protein>